<gene>
    <name evidence="2" type="ORF">AMOR_24850</name>
</gene>
<dbReference type="Gene3D" id="3.40.50.1820">
    <property type="entry name" value="alpha/beta hydrolase"/>
    <property type="match status" value="1"/>
</dbReference>
<dbReference type="PANTHER" id="PTHR48098">
    <property type="entry name" value="ENTEROCHELIN ESTERASE-RELATED"/>
    <property type="match status" value="1"/>
</dbReference>
<dbReference type="RefSeq" id="WP_248361547.1">
    <property type="nucleotide sequence ID" value="NZ_AP025591.1"/>
</dbReference>
<evidence type="ECO:0008006" key="4">
    <source>
        <dbReference type="Google" id="ProtNLM"/>
    </source>
</evidence>
<evidence type="ECO:0000313" key="3">
    <source>
        <dbReference type="Proteomes" id="UP001162891"/>
    </source>
</evidence>
<dbReference type="InterPro" id="IPR029058">
    <property type="entry name" value="AB_hydrolase_fold"/>
</dbReference>
<keyword evidence="1" id="KW-0732">Signal</keyword>
<feature type="signal peptide" evidence="1">
    <location>
        <begin position="1"/>
        <end position="15"/>
    </location>
</feature>
<organism evidence="2 3">
    <name type="scientific">Anaeromyxobacter oryzae</name>
    <dbReference type="NCBI Taxonomy" id="2918170"/>
    <lineage>
        <taxon>Bacteria</taxon>
        <taxon>Pseudomonadati</taxon>
        <taxon>Myxococcota</taxon>
        <taxon>Myxococcia</taxon>
        <taxon>Myxococcales</taxon>
        <taxon>Cystobacterineae</taxon>
        <taxon>Anaeromyxobacteraceae</taxon>
        <taxon>Anaeromyxobacter</taxon>
    </lineage>
</organism>
<dbReference type="EMBL" id="AP025591">
    <property type="protein sequence ID" value="BDG03489.1"/>
    <property type="molecule type" value="Genomic_DNA"/>
</dbReference>
<proteinExistence type="predicted"/>
<evidence type="ECO:0000313" key="2">
    <source>
        <dbReference type="EMBL" id="BDG03489.1"/>
    </source>
</evidence>
<dbReference type="InterPro" id="IPR000801">
    <property type="entry name" value="Esterase-like"/>
</dbReference>
<dbReference type="SUPFAM" id="SSF53474">
    <property type="entry name" value="alpha/beta-Hydrolases"/>
    <property type="match status" value="1"/>
</dbReference>
<evidence type="ECO:0000256" key="1">
    <source>
        <dbReference type="SAM" id="SignalP"/>
    </source>
</evidence>
<protein>
    <recommendedName>
        <fullName evidence="4">Esterase</fullName>
    </recommendedName>
</protein>
<dbReference type="Proteomes" id="UP001162891">
    <property type="component" value="Chromosome"/>
</dbReference>
<feature type="chain" id="PRO_5047316096" description="Esterase" evidence="1">
    <location>
        <begin position="16"/>
        <end position="410"/>
    </location>
</feature>
<keyword evidence="3" id="KW-1185">Reference proteome</keyword>
<dbReference type="InterPro" id="IPR050583">
    <property type="entry name" value="Mycobacterial_A85_antigen"/>
</dbReference>
<name>A0ABM7WVH4_9BACT</name>
<sequence>MITPLSLAIVATVLAAAPARSSAPACFPSLAALDVAVAQLERGGPVEPFWARVRACGRMPLVFGDTAIFFHRSNADRVEWRGDFTGWSSAPSARGRKIGASEIWTFRRTFDRDARLDYKIVETRETWRVDPLNPFQQLGGYGPNSELRMPGWKPPAHAVWRPGVPRGAFPPAEAIHSKSLGYSVNVRVYVPARTAGAVLPILYVTDGSDYWHEAMGGLSTALDNLVAEGRIAPVVVVFVDPWDAAHARNRRDEELVPNARAPGTPIEACRFCTFLVDELAPIVEARLRIDPARRGILGTSLGGFLAAFMTYRYPDRFPLAGIQSPSLGPQAWLPAAIAGAKRPGCRVAIDVGTYEEQFLRDARALRHAFEESGAEVSYREVHDGHSWGHWRATVADVLAFLYPPEASGRR</sequence>
<dbReference type="Pfam" id="PF00756">
    <property type="entry name" value="Esterase"/>
    <property type="match status" value="1"/>
</dbReference>
<dbReference type="PANTHER" id="PTHR48098:SF3">
    <property type="entry name" value="IRON(III) ENTEROBACTIN ESTERASE"/>
    <property type="match status" value="1"/>
</dbReference>
<reference evidence="3" key="1">
    <citation type="journal article" date="2022" name="Int. J. Syst. Evol. Microbiol.">
        <title>Anaeromyxobacter oryzae sp. nov., Anaeromyxobacter diazotrophicus sp. nov. and Anaeromyxobacter paludicola sp. nov., isolated from paddy soils.</title>
        <authorList>
            <person name="Itoh H."/>
            <person name="Xu Z."/>
            <person name="Mise K."/>
            <person name="Masuda Y."/>
            <person name="Ushijima N."/>
            <person name="Hayakawa C."/>
            <person name="Shiratori Y."/>
            <person name="Senoo K."/>
        </authorList>
    </citation>
    <scope>NUCLEOTIDE SEQUENCE [LARGE SCALE GENOMIC DNA]</scope>
    <source>
        <strain evidence="3">Red232</strain>
    </source>
</reference>
<accession>A0ABM7WVH4</accession>